<evidence type="ECO:0000256" key="1">
    <source>
        <dbReference type="ARBA" id="ARBA00022598"/>
    </source>
</evidence>
<name>A0ABU0D0V8_9BACI</name>
<comment type="caution">
    <text evidence="7">The sequence shown here is derived from an EMBL/GenBank/DDBJ whole genome shotgun (WGS) entry which is preliminary data.</text>
</comment>
<feature type="DNA-binding region" description="H-T-H motif" evidence="5">
    <location>
        <begin position="23"/>
        <end position="42"/>
    </location>
</feature>
<evidence type="ECO:0000256" key="4">
    <source>
        <dbReference type="ARBA" id="ARBA00023267"/>
    </source>
</evidence>
<protein>
    <recommendedName>
        <fullName evidence="5">Bifunctional ligase/repressor BirA</fullName>
    </recommendedName>
    <alternativeName>
        <fullName evidence="5">Biotin--[acetyl-CoA-carboxylase] ligase</fullName>
        <ecNumber evidence="5">6.3.4.15</ecNumber>
    </alternativeName>
    <alternativeName>
        <fullName evidence="5">Biotin--protein ligase</fullName>
    </alternativeName>
    <alternativeName>
        <fullName evidence="5">Biotin-[acetyl-CoA carboxylase] synthetase</fullName>
    </alternativeName>
</protein>
<dbReference type="PANTHER" id="PTHR12835">
    <property type="entry name" value="BIOTIN PROTEIN LIGASE"/>
    <property type="match status" value="1"/>
</dbReference>
<feature type="binding site" evidence="5">
    <location>
        <position position="118"/>
    </location>
    <ligand>
        <name>biotin</name>
        <dbReference type="ChEBI" id="CHEBI:57586"/>
    </ligand>
</feature>
<dbReference type="SUPFAM" id="SSF55681">
    <property type="entry name" value="Class II aaRS and biotin synthetases"/>
    <property type="match status" value="1"/>
</dbReference>
<dbReference type="RefSeq" id="WP_244680231.1">
    <property type="nucleotide sequence ID" value="NZ_JALIRM010000001.1"/>
</dbReference>
<accession>A0ABU0D0V8</accession>
<comment type="similarity">
    <text evidence="5">Belongs to the biotin--protein ligase family.</text>
</comment>
<dbReference type="Gene3D" id="1.10.10.10">
    <property type="entry name" value="Winged helix-like DNA-binding domain superfamily/Winged helix DNA-binding domain"/>
    <property type="match status" value="1"/>
</dbReference>
<keyword evidence="5" id="KW-0804">Transcription</keyword>
<dbReference type="Proteomes" id="UP001232343">
    <property type="component" value="Unassembled WGS sequence"/>
</dbReference>
<keyword evidence="5" id="KW-0238">DNA-binding</keyword>
<evidence type="ECO:0000313" key="8">
    <source>
        <dbReference type="Proteomes" id="UP001232343"/>
    </source>
</evidence>
<evidence type="ECO:0000313" key="7">
    <source>
        <dbReference type="EMBL" id="MDQ0342037.1"/>
    </source>
</evidence>
<dbReference type="SUPFAM" id="SSF46785">
    <property type="entry name" value="Winged helix' DNA-binding domain"/>
    <property type="match status" value="1"/>
</dbReference>
<gene>
    <name evidence="5" type="primary">birA</name>
    <name evidence="7" type="ORF">J2S14_000830</name>
</gene>
<dbReference type="InterPro" id="IPR036388">
    <property type="entry name" value="WH-like_DNA-bd_sf"/>
</dbReference>
<dbReference type="InterPro" id="IPR036390">
    <property type="entry name" value="WH_DNA-bd_sf"/>
</dbReference>
<dbReference type="Gene3D" id="2.30.30.100">
    <property type="match status" value="1"/>
</dbReference>
<dbReference type="Gene3D" id="3.30.930.10">
    <property type="entry name" value="Bira Bifunctional Protein, Domain 2"/>
    <property type="match status" value="1"/>
</dbReference>
<keyword evidence="4 5" id="KW-0092">Biotin</keyword>
<dbReference type="CDD" id="cd16442">
    <property type="entry name" value="BPL"/>
    <property type="match status" value="1"/>
</dbReference>
<feature type="domain" description="BPL/LPL catalytic" evidence="6">
    <location>
        <begin position="71"/>
        <end position="262"/>
    </location>
</feature>
<proteinExistence type="inferred from homology"/>
<keyword evidence="2 5" id="KW-0547">Nucleotide-binding</keyword>
<dbReference type="EC" id="6.3.4.15" evidence="5"/>
<evidence type="ECO:0000256" key="5">
    <source>
        <dbReference type="HAMAP-Rule" id="MF_00978"/>
    </source>
</evidence>
<dbReference type="EMBL" id="JAUSUO010000001">
    <property type="protein sequence ID" value="MDQ0342037.1"/>
    <property type="molecule type" value="Genomic_DNA"/>
</dbReference>
<dbReference type="InterPro" id="IPR030855">
    <property type="entry name" value="Bifunct_BirA"/>
</dbReference>
<dbReference type="Pfam" id="PF08279">
    <property type="entry name" value="HTH_11"/>
    <property type="match status" value="1"/>
</dbReference>
<dbReference type="NCBIfam" id="TIGR00121">
    <property type="entry name" value="birA_ligase"/>
    <property type="match status" value="1"/>
</dbReference>
<evidence type="ECO:0000256" key="2">
    <source>
        <dbReference type="ARBA" id="ARBA00022741"/>
    </source>
</evidence>
<dbReference type="Pfam" id="PF02237">
    <property type="entry name" value="BPL_C"/>
    <property type="match status" value="1"/>
</dbReference>
<feature type="binding site" evidence="5">
    <location>
        <position position="189"/>
    </location>
    <ligand>
        <name>biotin</name>
        <dbReference type="ChEBI" id="CHEBI:57586"/>
    </ligand>
</feature>
<dbReference type="HAMAP" id="MF_00978">
    <property type="entry name" value="Bifunct_BirA"/>
    <property type="match status" value="1"/>
</dbReference>
<dbReference type="PROSITE" id="PS51733">
    <property type="entry name" value="BPL_LPL_CATALYTIC"/>
    <property type="match status" value="1"/>
</dbReference>
<dbReference type="InterPro" id="IPR004143">
    <property type="entry name" value="BPL_LPL_catalytic"/>
</dbReference>
<keyword evidence="3 5" id="KW-0067">ATP-binding</keyword>
<dbReference type="GO" id="GO:0004077">
    <property type="term" value="F:biotin--[biotin carboxyl-carrier protein] ligase activity"/>
    <property type="evidence" value="ECO:0007669"/>
    <property type="project" value="UniProtKB-EC"/>
</dbReference>
<evidence type="ECO:0000259" key="6">
    <source>
        <dbReference type="PROSITE" id="PS51733"/>
    </source>
</evidence>
<dbReference type="Pfam" id="PF03099">
    <property type="entry name" value="BPL_LplA_LipB"/>
    <property type="match status" value="1"/>
</dbReference>
<evidence type="ECO:0000256" key="3">
    <source>
        <dbReference type="ARBA" id="ARBA00022840"/>
    </source>
</evidence>
<comment type="caution">
    <text evidence="5">Lacks conserved residue(s) required for the propagation of feature annotation.</text>
</comment>
<dbReference type="InterPro" id="IPR004408">
    <property type="entry name" value="Biotin_CoA_COase_ligase"/>
</dbReference>
<keyword evidence="5" id="KW-0678">Repressor</keyword>
<sequence length="327" mass="36271">MLSSIKTQLYEALANADGEYLSGQALAEIIGCSRTAIWKHIEELRKSGFELEAIRKKGYRLISKPDTLTEHEIVFGLETKTIGRHVLYYDSVESTQIIAHKVAREGAQEGTLVIAGEQTGGKGRMARPWHSSNQKGIWMSLIVRPMLPPEKAPQFTLIAAIACAKAIEEVTGLEPNIKWPNDILYNGKKLTGILTELQGEADKVNFLIIGIGINVNQKNEDFPEHVKDIASSLEIESGQPVSKVKMIQKILKYFEKYYVLYMEKGFAPLKILWESYAGGIGKPIIARTITGEISGTAIGITDEGILLIEDHEGNIKRIYSADIEFPS</sequence>
<comment type="function">
    <text evidence="5">Acts both as a biotin--[acetyl-CoA-carboxylase] ligase and a repressor.</text>
</comment>
<reference evidence="7 8" key="1">
    <citation type="submission" date="2023-07" db="EMBL/GenBank/DDBJ databases">
        <title>Genomic Encyclopedia of Type Strains, Phase IV (KMG-IV): sequencing the most valuable type-strain genomes for metagenomic binning, comparative biology and taxonomic classification.</title>
        <authorList>
            <person name="Goeker M."/>
        </authorList>
    </citation>
    <scope>NUCLEOTIDE SEQUENCE [LARGE SCALE GENOMIC DNA]</scope>
    <source>
        <strain evidence="7 8">DSM 27848</strain>
    </source>
</reference>
<keyword evidence="8" id="KW-1185">Reference proteome</keyword>
<dbReference type="SUPFAM" id="SSF50037">
    <property type="entry name" value="C-terminal domain of transcriptional repressors"/>
    <property type="match status" value="1"/>
</dbReference>
<organism evidence="7 8">
    <name type="scientific">Lederbergia wuyishanensis</name>
    <dbReference type="NCBI Taxonomy" id="1347903"/>
    <lineage>
        <taxon>Bacteria</taxon>
        <taxon>Bacillati</taxon>
        <taxon>Bacillota</taxon>
        <taxon>Bacilli</taxon>
        <taxon>Bacillales</taxon>
        <taxon>Bacillaceae</taxon>
        <taxon>Lederbergia</taxon>
    </lineage>
</organism>
<dbReference type="InterPro" id="IPR045864">
    <property type="entry name" value="aa-tRNA-synth_II/BPL/LPL"/>
</dbReference>
<dbReference type="InterPro" id="IPR003142">
    <property type="entry name" value="BPL_C"/>
</dbReference>
<dbReference type="InterPro" id="IPR008988">
    <property type="entry name" value="Transcriptional_repressor_C"/>
</dbReference>
<dbReference type="PANTHER" id="PTHR12835:SF5">
    <property type="entry name" value="BIOTIN--PROTEIN LIGASE"/>
    <property type="match status" value="1"/>
</dbReference>
<comment type="catalytic activity">
    <reaction evidence="5">
        <text>biotin + L-lysyl-[protein] + ATP = N(6)-biotinyl-L-lysyl-[protein] + AMP + diphosphate + H(+)</text>
        <dbReference type="Rhea" id="RHEA:11756"/>
        <dbReference type="Rhea" id="RHEA-COMP:9752"/>
        <dbReference type="Rhea" id="RHEA-COMP:10505"/>
        <dbReference type="ChEBI" id="CHEBI:15378"/>
        <dbReference type="ChEBI" id="CHEBI:29969"/>
        <dbReference type="ChEBI" id="CHEBI:30616"/>
        <dbReference type="ChEBI" id="CHEBI:33019"/>
        <dbReference type="ChEBI" id="CHEBI:57586"/>
        <dbReference type="ChEBI" id="CHEBI:83144"/>
        <dbReference type="ChEBI" id="CHEBI:456215"/>
        <dbReference type="EC" id="6.3.4.15"/>
    </reaction>
</comment>
<keyword evidence="1 5" id="KW-0436">Ligase</keyword>
<keyword evidence="5" id="KW-0805">Transcription regulation</keyword>
<dbReference type="InterPro" id="IPR013196">
    <property type="entry name" value="HTH_11"/>
</dbReference>